<comment type="caution">
    <text evidence="2">The sequence shown here is derived from an EMBL/GenBank/DDBJ whole genome shotgun (WGS) entry which is preliminary data.</text>
</comment>
<accession>A0ABW2QU35</accession>
<reference evidence="3" key="1">
    <citation type="journal article" date="2019" name="Int. J. Syst. Evol. Microbiol.">
        <title>The Global Catalogue of Microorganisms (GCM) 10K type strain sequencing project: providing services to taxonomists for standard genome sequencing and annotation.</title>
        <authorList>
            <consortium name="The Broad Institute Genomics Platform"/>
            <consortium name="The Broad Institute Genome Sequencing Center for Infectious Disease"/>
            <person name="Wu L."/>
            <person name="Ma J."/>
        </authorList>
    </citation>
    <scope>NUCLEOTIDE SEQUENCE [LARGE SCALE GENOMIC DNA]</scope>
    <source>
        <strain evidence="3">CCUG 62945</strain>
    </source>
</reference>
<dbReference type="EMBL" id="JBHTBQ010000004">
    <property type="protein sequence ID" value="MFC7418569.1"/>
    <property type="molecule type" value="Genomic_DNA"/>
</dbReference>
<dbReference type="InterPro" id="IPR007899">
    <property type="entry name" value="CHAD_dom"/>
</dbReference>
<proteinExistence type="predicted"/>
<evidence type="ECO:0000313" key="2">
    <source>
        <dbReference type="EMBL" id="MFC7418569.1"/>
    </source>
</evidence>
<organism evidence="2 3">
    <name type="scientific">Iodobacter arcticus</name>
    <dbReference type="NCBI Taxonomy" id="590593"/>
    <lineage>
        <taxon>Bacteria</taxon>
        <taxon>Pseudomonadati</taxon>
        <taxon>Pseudomonadota</taxon>
        <taxon>Betaproteobacteria</taxon>
        <taxon>Neisseriales</taxon>
        <taxon>Chitinibacteraceae</taxon>
        <taxon>Iodobacter</taxon>
    </lineage>
</organism>
<evidence type="ECO:0000313" key="3">
    <source>
        <dbReference type="Proteomes" id="UP001596473"/>
    </source>
</evidence>
<dbReference type="SMART" id="SM00880">
    <property type="entry name" value="CHAD"/>
    <property type="match status" value="1"/>
</dbReference>
<name>A0ABW2QU35_9NEIS</name>
<sequence>MPKKNEFLQIIAVQLSRLDAARTRLLNGQDVEALHDFRVALRSLRSLLPIVLKRSKRLDGRILAAWKALAQFTGPTRDAEVLLSLVGERMSASQRAALAVTHREGLAAISAALAGPDFAQLAHISLQQCRLRISACGPLLLKRRIKSQAKDYENCLNQAAKNGSPTLEQWHERRLTIKRLRYLSLLAAKWLPNRVNQLQIPLKQAQTAIGKLHDAELIAQFMHKKKIKKPLIRKAYKAWHKLMCQRKAEFMVLG</sequence>
<dbReference type="PANTHER" id="PTHR39339:SF1">
    <property type="entry name" value="CHAD DOMAIN-CONTAINING PROTEIN"/>
    <property type="match status" value="1"/>
</dbReference>
<gene>
    <name evidence="2" type="ORF">ACFQNF_01590</name>
</gene>
<dbReference type="Pfam" id="PF05235">
    <property type="entry name" value="CHAD"/>
    <property type="match status" value="1"/>
</dbReference>
<evidence type="ECO:0000259" key="1">
    <source>
        <dbReference type="PROSITE" id="PS51708"/>
    </source>
</evidence>
<dbReference type="Proteomes" id="UP001596473">
    <property type="component" value="Unassembled WGS sequence"/>
</dbReference>
<feature type="domain" description="CHAD" evidence="1">
    <location>
        <begin position="1"/>
        <end position="254"/>
    </location>
</feature>
<dbReference type="Gene3D" id="1.40.20.10">
    <property type="entry name" value="CHAD domain"/>
    <property type="match status" value="1"/>
</dbReference>
<dbReference type="InterPro" id="IPR038186">
    <property type="entry name" value="CHAD_dom_sf"/>
</dbReference>
<dbReference type="PANTHER" id="PTHR39339">
    <property type="entry name" value="SLR1444 PROTEIN"/>
    <property type="match status" value="1"/>
</dbReference>
<dbReference type="RefSeq" id="WP_380185639.1">
    <property type="nucleotide sequence ID" value="NZ_JBHTBQ010000004.1"/>
</dbReference>
<keyword evidence="3" id="KW-1185">Reference proteome</keyword>
<dbReference type="PROSITE" id="PS51708">
    <property type="entry name" value="CHAD"/>
    <property type="match status" value="1"/>
</dbReference>
<protein>
    <submittedName>
        <fullName evidence="2">CHAD domain-containing protein</fullName>
    </submittedName>
</protein>